<accession>A0ACB8EP96</accession>
<dbReference type="Proteomes" id="UP000827872">
    <property type="component" value="Linkage Group LG07"/>
</dbReference>
<name>A0ACB8EP96_9SAUR</name>
<protein>
    <submittedName>
        <fullName evidence="1">Uncharacterized protein</fullName>
    </submittedName>
</protein>
<dbReference type="EMBL" id="CM037620">
    <property type="protein sequence ID" value="KAH7994343.1"/>
    <property type="molecule type" value="Genomic_DNA"/>
</dbReference>
<reference evidence="1" key="1">
    <citation type="submission" date="2021-08" db="EMBL/GenBank/DDBJ databases">
        <title>The first chromosome-level gecko genome reveals the dynamic sex chromosomes of Neotropical dwarf geckos (Sphaerodactylidae: Sphaerodactylus).</title>
        <authorList>
            <person name="Pinto B.J."/>
            <person name="Keating S.E."/>
            <person name="Gamble T."/>
        </authorList>
    </citation>
    <scope>NUCLEOTIDE SEQUENCE</scope>
    <source>
        <strain evidence="1">TG3544</strain>
    </source>
</reference>
<evidence type="ECO:0000313" key="2">
    <source>
        <dbReference type="Proteomes" id="UP000827872"/>
    </source>
</evidence>
<sequence length="319" mass="35020">MLSPKQAQRPFFRCATALYHRLRSSGPFRQHVSQALLKPAGCPEMDAAADCQFSLLLGGQLFLSLGEAYFLGGGQTVSLLLREEQEEEELWWPSGRISAWLAGGHKSELWFIRRQLLVCSWASWPTLGVIWWVKGTAGERGDVLMGLPLQQGVRSLSSLWQTLFCFRRCPPTPIFPHLCRSQACSHRGFRLHVLLGLLNQGAKSPDGEGLPQPPPPQPGAAHFFLQCSWESIHIHRGRRNPPPASPFCLHAQSRPAPVPSGGRNSWGGGVGTTSGDVGVLGQPLVAHFMAQKQGVSSVFWNKTHQVSKTICGSGPFETF</sequence>
<evidence type="ECO:0000313" key="1">
    <source>
        <dbReference type="EMBL" id="KAH7994343.1"/>
    </source>
</evidence>
<proteinExistence type="predicted"/>
<keyword evidence="2" id="KW-1185">Reference proteome</keyword>
<gene>
    <name evidence="1" type="ORF">K3G42_002368</name>
</gene>
<comment type="caution">
    <text evidence="1">The sequence shown here is derived from an EMBL/GenBank/DDBJ whole genome shotgun (WGS) entry which is preliminary data.</text>
</comment>
<organism evidence="1 2">
    <name type="scientific">Sphaerodactylus townsendi</name>
    <dbReference type="NCBI Taxonomy" id="933632"/>
    <lineage>
        <taxon>Eukaryota</taxon>
        <taxon>Metazoa</taxon>
        <taxon>Chordata</taxon>
        <taxon>Craniata</taxon>
        <taxon>Vertebrata</taxon>
        <taxon>Euteleostomi</taxon>
        <taxon>Lepidosauria</taxon>
        <taxon>Squamata</taxon>
        <taxon>Bifurcata</taxon>
        <taxon>Gekkota</taxon>
        <taxon>Sphaerodactylidae</taxon>
        <taxon>Sphaerodactylus</taxon>
    </lineage>
</organism>